<feature type="domain" description="Histidine kinase" evidence="8">
    <location>
        <begin position="281"/>
        <end position="483"/>
    </location>
</feature>
<dbReference type="InterPro" id="IPR005467">
    <property type="entry name" value="His_kinase_dom"/>
</dbReference>
<evidence type="ECO:0000256" key="2">
    <source>
        <dbReference type="ARBA" id="ARBA00012438"/>
    </source>
</evidence>
<keyword evidence="4" id="KW-0808">Transferase</keyword>
<sequence length="484" mass="54941">MKSKIALLALVSGLSLLFYTFYVKQLNESKLMSVYLAAQEQNLEAGWNKQWQQRVVDYLNQTQEVVPGYHLTVDRRGKLIGSAFFPAHSESSADWSRFEQLNNVDQKSFLLKQLMKQGSWDRAIAVRKWWQLYQQAPDGLLSPYEQTLIWPEAKTAFDLLFKQLAQRSDYTGVGKQFVLDEVLLKANEIGEVTLFIPKGEYLTTHLLPEFNALNHLGNSKLKQNPLFLQLDETALFDFDSDFRLLYSIAGIFLCLLALTLYLLELTRQKQQVDKKITFLNQLVHEIKTPLTGMKLNLELLQKYGHDEELLRALIQSSDRLHNLFSDIVLINNPNSEANPILLSAKSFEGFIRQLVDEFDGAITLDFQCRQSVYLETQRLAVVLRNLYKNAVRYGQRGHCSVIFRQGKLQISVTDEGPGVAKSDATHIFSEFFRASSAKQSSPDGLGIGLTIVKKLVTQIGGDIMLANPGKPNATFILTLEIPNE</sequence>
<dbReference type="Pfam" id="PF00512">
    <property type="entry name" value="HisKA"/>
    <property type="match status" value="1"/>
</dbReference>
<keyword evidence="10" id="KW-1185">Reference proteome</keyword>
<keyword evidence="7" id="KW-0472">Membrane</keyword>
<evidence type="ECO:0000256" key="4">
    <source>
        <dbReference type="ARBA" id="ARBA00022679"/>
    </source>
</evidence>
<dbReference type="SUPFAM" id="SSF47384">
    <property type="entry name" value="Homodimeric domain of signal transducing histidine kinase"/>
    <property type="match status" value="1"/>
</dbReference>
<dbReference type="GO" id="GO:0016301">
    <property type="term" value="F:kinase activity"/>
    <property type="evidence" value="ECO:0007669"/>
    <property type="project" value="UniProtKB-KW"/>
</dbReference>
<dbReference type="Pfam" id="PF02518">
    <property type="entry name" value="HATPase_c"/>
    <property type="match status" value="1"/>
</dbReference>
<comment type="catalytic activity">
    <reaction evidence="1">
        <text>ATP + protein L-histidine = ADP + protein N-phospho-L-histidine.</text>
        <dbReference type="EC" id="2.7.13.3"/>
    </reaction>
</comment>
<evidence type="ECO:0000313" key="10">
    <source>
        <dbReference type="Proteomes" id="UP001201549"/>
    </source>
</evidence>
<dbReference type="SMART" id="SM00387">
    <property type="entry name" value="HATPase_c"/>
    <property type="match status" value="1"/>
</dbReference>
<dbReference type="InterPro" id="IPR003594">
    <property type="entry name" value="HATPase_dom"/>
</dbReference>
<keyword evidence="3" id="KW-0597">Phosphoprotein</keyword>
<evidence type="ECO:0000256" key="6">
    <source>
        <dbReference type="ARBA" id="ARBA00023012"/>
    </source>
</evidence>
<organism evidence="9 10">
    <name type="scientific">Shewanella electrica</name>
    <dbReference type="NCBI Taxonomy" id="515560"/>
    <lineage>
        <taxon>Bacteria</taxon>
        <taxon>Pseudomonadati</taxon>
        <taxon>Pseudomonadota</taxon>
        <taxon>Gammaproteobacteria</taxon>
        <taxon>Alteromonadales</taxon>
        <taxon>Shewanellaceae</taxon>
        <taxon>Shewanella</taxon>
    </lineage>
</organism>
<dbReference type="Proteomes" id="UP001201549">
    <property type="component" value="Unassembled WGS sequence"/>
</dbReference>
<evidence type="ECO:0000259" key="8">
    <source>
        <dbReference type="PROSITE" id="PS50109"/>
    </source>
</evidence>
<dbReference type="Gene3D" id="3.30.565.10">
    <property type="entry name" value="Histidine kinase-like ATPase, C-terminal domain"/>
    <property type="match status" value="1"/>
</dbReference>
<dbReference type="PANTHER" id="PTHR45453:SF1">
    <property type="entry name" value="PHOSPHATE REGULON SENSOR PROTEIN PHOR"/>
    <property type="match status" value="1"/>
</dbReference>
<dbReference type="InterPro" id="IPR003661">
    <property type="entry name" value="HisK_dim/P_dom"/>
</dbReference>
<keyword evidence="7" id="KW-0812">Transmembrane</keyword>
<dbReference type="RefSeq" id="WP_238896533.1">
    <property type="nucleotide sequence ID" value="NZ_JAKOGG010000006.1"/>
</dbReference>
<accession>A0ABT2FL63</accession>
<dbReference type="CDD" id="cd00082">
    <property type="entry name" value="HisKA"/>
    <property type="match status" value="1"/>
</dbReference>
<dbReference type="InterPro" id="IPR036890">
    <property type="entry name" value="HATPase_C_sf"/>
</dbReference>
<dbReference type="EMBL" id="JAKOGG010000006">
    <property type="protein sequence ID" value="MCS4557079.1"/>
    <property type="molecule type" value="Genomic_DNA"/>
</dbReference>
<evidence type="ECO:0000256" key="3">
    <source>
        <dbReference type="ARBA" id="ARBA00022553"/>
    </source>
</evidence>
<evidence type="ECO:0000256" key="1">
    <source>
        <dbReference type="ARBA" id="ARBA00000085"/>
    </source>
</evidence>
<dbReference type="InterPro" id="IPR004358">
    <property type="entry name" value="Sig_transdc_His_kin-like_C"/>
</dbReference>
<protein>
    <recommendedName>
        <fullName evidence="2">histidine kinase</fullName>
        <ecNumber evidence="2">2.7.13.3</ecNumber>
    </recommendedName>
</protein>
<dbReference type="Gene3D" id="1.10.287.130">
    <property type="match status" value="1"/>
</dbReference>
<keyword evidence="7" id="KW-1133">Transmembrane helix</keyword>
<reference evidence="10" key="1">
    <citation type="submission" date="2023-07" db="EMBL/GenBank/DDBJ databases">
        <title>Shewanella mangrovi sp. nov., an acetaldehyde- degrading bacterium isolated from mangrove sediment.</title>
        <authorList>
            <person name="Liu Y."/>
        </authorList>
    </citation>
    <scope>NUCLEOTIDE SEQUENCE [LARGE SCALE GENOMIC DNA]</scope>
    <source>
        <strain evidence="10">C32</strain>
    </source>
</reference>
<dbReference type="EC" id="2.7.13.3" evidence="2"/>
<evidence type="ECO:0000256" key="7">
    <source>
        <dbReference type="SAM" id="Phobius"/>
    </source>
</evidence>
<comment type="caution">
    <text evidence="9">The sequence shown here is derived from an EMBL/GenBank/DDBJ whole genome shotgun (WGS) entry which is preliminary data.</text>
</comment>
<dbReference type="SMART" id="SM00388">
    <property type="entry name" value="HisKA"/>
    <property type="match status" value="1"/>
</dbReference>
<feature type="transmembrane region" description="Helical" evidence="7">
    <location>
        <begin position="244"/>
        <end position="263"/>
    </location>
</feature>
<dbReference type="SUPFAM" id="SSF55874">
    <property type="entry name" value="ATPase domain of HSP90 chaperone/DNA topoisomerase II/histidine kinase"/>
    <property type="match status" value="1"/>
</dbReference>
<dbReference type="InterPro" id="IPR036097">
    <property type="entry name" value="HisK_dim/P_sf"/>
</dbReference>
<dbReference type="PRINTS" id="PR00344">
    <property type="entry name" value="BCTRLSENSOR"/>
</dbReference>
<evidence type="ECO:0000313" key="9">
    <source>
        <dbReference type="EMBL" id="MCS4557079.1"/>
    </source>
</evidence>
<gene>
    <name evidence="9" type="ORF">L9G74_11550</name>
</gene>
<dbReference type="PANTHER" id="PTHR45453">
    <property type="entry name" value="PHOSPHATE REGULON SENSOR PROTEIN PHOR"/>
    <property type="match status" value="1"/>
</dbReference>
<dbReference type="PROSITE" id="PS50109">
    <property type="entry name" value="HIS_KIN"/>
    <property type="match status" value="1"/>
</dbReference>
<evidence type="ECO:0000256" key="5">
    <source>
        <dbReference type="ARBA" id="ARBA00022777"/>
    </source>
</evidence>
<keyword evidence="6" id="KW-0902">Two-component regulatory system</keyword>
<dbReference type="InterPro" id="IPR050351">
    <property type="entry name" value="BphY/WalK/GraS-like"/>
</dbReference>
<dbReference type="CDD" id="cd00075">
    <property type="entry name" value="HATPase"/>
    <property type="match status" value="1"/>
</dbReference>
<keyword evidence="5 9" id="KW-0418">Kinase</keyword>
<proteinExistence type="predicted"/>
<name>A0ABT2FL63_9GAMM</name>